<organism evidence="1 2">
    <name type="scientific">Flavobacterium cupreum</name>
    <dbReference type="NCBI Taxonomy" id="2133766"/>
    <lineage>
        <taxon>Bacteria</taxon>
        <taxon>Pseudomonadati</taxon>
        <taxon>Bacteroidota</taxon>
        <taxon>Flavobacteriia</taxon>
        <taxon>Flavobacteriales</taxon>
        <taxon>Flavobacteriaceae</taxon>
        <taxon>Flavobacterium</taxon>
    </lineage>
</organism>
<keyword evidence="2" id="KW-1185">Reference proteome</keyword>
<sequence length="186" mass="21717">MRTGILICCLIITFFSAAQEKCNLSFSKKEKIYAIDIKDIKCIAENSDKKNTLFFTFGVWCKPCRLHLPNAIQFSTENNVNFYVLLVEAEENEKTKEAIDYLKAIKDDIKIVILKDESYGVKRSEKNKKFVKEITPKEFENVDDYSKYILLNNKGEVVIVTNWKDNNGNDWRDDSEMIRKRILPLL</sequence>
<reference evidence="2" key="1">
    <citation type="journal article" date="2019" name="Syst. Appl. Microbiol.">
        <title>Flavobacterium circumlabens sp. nov. and Flavobacterium cupreum sp. nov., two psychrotrophic species isolated from Antarctic environmental samples.</title>
        <authorList>
            <person name="Kralova S."/>
            <person name="Busse H.-J."/>
            <person name="Svec P."/>
            <person name="Maslanova I."/>
            <person name="Stankova E."/>
            <person name="Bartak M."/>
            <person name="Sedlacek I."/>
        </authorList>
    </citation>
    <scope>NUCLEOTIDE SEQUENCE [LARGE SCALE GENOMIC DNA]</scope>
    <source>
        <strain evidence="2">CCM 8825</strain>
    </source>
</reference>
<gene>
    <name evidence="1" type="ORF">D0817_03670</name>
</gene>
<dbReference type="EMBL" id="QWDM01000002">
    <property type="protein sequence ID" value="RUT71795.1"/>
    <property type="molecule type" value="Genomic_DNA"/>
</dbReference>
<dbReference type="Proteomes" id="UP000288102">
    <property type="component" value="Unassembled WGS sequence"/>
</dbReference>
<comment type="caution">
    <text evidence="1">The sequence shown here is derived from an EMBL/GenBank/DDBJ whole genome shotgun (WGS) entry which is preliminary data.</text>
</comment>
<name>A0A434ABP6_9FLAO</name>
<accession>A0A434ABP6</accession>
<protein>
    <recommendedName>
        <fullName evidence="3">Thioredoxin domain-containing protein</fullName>
    </recommendedName>
</protein>
<dbReference type="InterPro" id="IPR036249">
    <property type="entry name" value="Thioredoxin-like_sf"/>
</dbReference>
<evidence type="ECO:0008006" key="3">
    <source>
        <dbReference type="Google" id="ProtNLM"/>
    </source>
</evidence>
<evidence type="ECO:0000313" key="2">
    <source>
        <dbReference type="Proteomes" id="UP000288102"/>
    </source>
</evidence>
<dbReference type="RefSeq" id="WP_127337040.1">
    <property type="nucleotide sequence ID" value="NZ_QWDM01000002.1"/>
</dbReference>
<proteinExistence type="predicted"/>
<dbReference type="OrthoDB" id="1423529at2"/>
<dbReference type="Gene3D" id="3.40.30.10">
    <property type="entry name" value="Glutaredoxin"/>
    <property type="match status" value="1"/>
</dbReference>
<dbReference type="SUPFAM" id="SSF52833">
    <property type="entry name" value="Thioredoxin-like"/>
    <property type="match status" value="1"/>
</dbReference>
<dbReference type="AlphaFoldDB" id="A0A434ABP6"/>
<evidence type="ECO:0000313" key="1">
    <source>
        <dbReference type="EMBL" id="RUT71795.1"/>
    </source>
</evidence>